<reference evidence="2" key="1">
    <citation type="journal article" date="2019" name="Int. J. Syst. Evol. Microbiol.">
        <title>The Global Catalogue of Microorganisms (GCM) 10K type strain sequencing project: providing services to taxonomists for standard genome sequencing and annotation.</title>
        <authorList>
            <consortium name="The Broad Institute Genomics Platform"/>
            <consortium name="The Broad Institute Genome Sequencing Center for Infectious Disease"/>
            <person name="Wu L."/>
            <person name="Ma J."/>
        </authorList>
    </citation>
    <scope>NUCLEOTIDE SEQUENCE [LARGE SCALE GENOMIC DNA]</scope>
    <source>
        <strain evidence="2">CCUG 53519</strain>
    </source>
</reference>
<comment type="caution">
    <text evidence="1">The sequence shown here is derived from an EMBL/GenBank/DDBJ whole genome shotgun (WGS) entry which is preliminary data.</text>
</comment>
<evidence type="ECO:0000313" key="1">
    <source>
        <dbReference type="EMBL" id="MFD1129093.1"/>
    </source>
</evidence>
<protein>
    <submittedName>
        <fullName evidence="1">Uncharacterized protein</fullName>
    </submittedName>
</protein>
<accession>A0ABW3PRX0</accession>
<evidence type="ECO:0000313" key="2">
    <source>
        <dbReference type="Proteomes" id="UP001597169"/>
    </source>
</evidence>
<gene>
    <name evidence="1" type="ORF">ACFQ3J_13005</name>
</gene>
<proteinExistence type="predicted"/>
<dbReference type="RefSeq" id="WP_251582027.1">
    <property type="nucleotide sequence ID" value="NZ_JBHTKX010000001.1"/>
</dbReference>
<name>A0ABW3PRX0_9BACL</name>
<dbReference type="EMBL" id="JBHTKX010000001">
    <property type="protein sequence ID" value="MFD1129093.1"/>
    <property type="molecule type" value="Genomic_DNA"/>
</dbReference>
<dbReference type="Proteomes" id="UP001597169">
    <property type="component" value="Unassembled WGS sequence"/>
</dbReference>
<keyword evidence="2" id="KW-1185">Reference proteome</keyword>
<sequence length="165" mass="19697">MTDILTKETNLLYYKRYKNRVTTTDYLKWANSLAVADIDSITLYKILSMDSNESLFSFEDYFNKFLFELGISIPVYEECARTYLYYLCKEIISNSRNTNDIVWDIFKVVSELDYPEDLITWVNIDEDLDRIKYDDQYHKPNEVEVRKQIILEAKKYIAKVDVSRS</sequence>
<organism evidence="1 2">
    <name type="scientific">Paenibacillus provencensis</name>
    <dbReference type="NCBI Taxonomy" id="441151"/>
    <lineage>
        <taxon>Bacteria</taxon>
        <taxon>Bacillati</taxon>
        <taxon>Bacillota</taxon>
        <taxon>Bacilli</taxon>
        <taxon>Bacillales</taxon>
        <taxon>Paenibacillaceae</taxon>
        <taxon>Paenibacillus</taxon>
    </lineage>
</organism>